<name>A0A2H0KUU4_9BACT</name>
<dbReference type="EMBL" id="PCVO01000037">
    <property type="protein sequence ID" value="PIQ75184.1"/>
    <property type="molecule type" value="Genomic_DNA"/>
</dbReference>
<comment type="caution">
    <text evidence="2">The sequence shown here is derived from an EMBL/GenBank/DDBJ whole genome shotgun (WGS) entry which is preliminary data.</text>
</comment>
<dbReference type="AlphaFoldDB" id="A0A2H0KUU4"/>
<feature type="compositionally biased region" description="Basic and acidic residues" evidence="1">
    <location>
        <begin position="33"/>
        <end position="42"/>
    </location>
</feature>
<proteinExistence type="predicted"/>
<sequence>MDMQSRNQYLKELRSEYLKTKFKKEKGKLLNEAEKRTGLERKHLIKKLKPKSNLDRKKEDRKKRSNL</sequence>
<dbReference type="Proteomes" id="UP000229317">
    <property type="component" value="Unassembled WGS sequence"/>
</dbReference>
<evidence type="ECO:0000256" key="1">
    <source>
        <dbReference type="SAM" id="MobiDB-lite"/>
    </source>
</evidence>
<gene>
    <name evidence="2" type="ORF">COV84_02445</name>
</gene>
<feature type="region of interest" description="Disordered" evidence="1">
    <location>
        <begin position="33"/>
        <end position="67"/>
    </location>
</feature>
<protein>
    <submittedName>
        <fullName evidence="2">Uncharacterized protein</fullName>
    </submittedName>
</protein>
<organism evidence="2 3">
    <name type="scientific">Candidatus Portnoybacteria bacterium CG11_big_fil_rev_8_21_14_0_20_40_15</name>
    <dbReference type="NCBI Taxonomy" id="1974817"/>
    <lineage>
        <taxon>Bacteria</taxon>
        <taxon>Candidatus Portnoyibacteriota</taxon>
    </lineage>
</organism>
<accession>A0A2H0KUU4</accession>
<evidence type="ECO:0000313" key="2">
    <source>
        <dbReference type="EMBL" id="PIQ75184.1"/>
    </source>
</evidence>
<reference evidence="2 3" key="1">
    <citation type="submission" date="2017-09" db="EMBL/GenBank/DDBJ databases">
        <title>Depth-based differentiation of microbial function through sediment-hosted aquifers and enrichment of novel symbionts in the deep terrestrial subsurface.</title>
        <authorList>
            <person name="Probst A.J."/>
            <person name="Ladd B."/>
            <person name="Jarett J.K."/>
            <person name="Geller-Mcgrath D.E."/>
            <person name="Sieber C.M."/>
            <person name="Emerson J.B."/>
            <person name="Anantharaman K."/>
            <person name="Thomas B.C."/>
            <person name="Malmstrom R."/>
            <person name="Stieglmeier M."/>
            <person name="Klingl A."/>
            <person name="Woyke T."/>
            <person name="Ryan C.M."/>
            <person name="Banfield J.F."/>
        </authorList>
    </citation>
    <scope>NUCLEOTIDE SEQUENCE [LARGE SCALE GENOMIC DNA]</scope>
    <source>
        <strain evidence="2">CG11_big_fil_rev_8_21_14_0_20_40_15</strain>
    </source>
</reference>
<evidence type="ECO:0000313" key="3">
    <source>
        <dbReference type="Proteomes" id="UP000229317"/>
    </source>
</evidence>